<gene>
    <name evidence="6" type="ORF">C1H76_1176</name>
</gene>
<dbReference type="InterPro" id="IPR016197">
    <property type="entry name" value="Chromo-like_dom_sf"/>
</dbReference>
<dbReference type="InterPro" id="IPR023779">
    <property type="entry name" value="Chromodomain_CS"/>
</dbReference>
<evidence type="ECO:0000256" key="1">
    <source>
        <dbReference type="ARBA" id="ARBA00004123"/>
    </source>
</evidence>
<dbReference type="SMART" id="SM00298">
    <property type="entry name" value="CHROMO"/>
    <property type="match status" value="1"/>
</dbReference>
<evidence type="ECO:0000313" key="7">
    <source>
        <dbReference type="Proteomes" id="UP000308133"/>
    </source>
</evidence>
<comment type="subunit">
    <text evidence="2">Component of the NuA4 histone acetyltransferase complex.</text>
</comment>
<dbReference type="AlphaFoldDB" id="A0A4U7BDN7"/>
<dbReference type="Gene3D" id="2.40.50.40">
    <property type="match status" value="2"/>
</dbReference>
<dbReference type="PANTHER" id="PTHR22812">
    <property type="entry name" value="CHROMOBOX PROTEIN"/>
    <property type="match status" value="1"/>
</dbReference>
<protein>
    <submittedName>
        <fullName evidence="6">Chromo domain-containing protein 1</fullName>
    </submittedName>
</protein>
<name>A0A4U7BDN7_9PEZI</name>
<evidence type="ECO:0000259" key="5">
    <source>
        <dbReference type="PROSITE" id="PS50013"/>
    </source>
</evidence>
<dbReference type="GO" id="GO:0006338">
    <property type="term" value="P:chromatin remodeling"/>
    <property type="evidence" value="ECO:0007669"/>
    <property type="project" value="UniProtKB-ARBA"/>
</dbReference>
<organism evidence="6 7">
    <name type="scientific">Elsinoe australis</name>
    <dbReference type="NCBI Taxonomy" id="40998"/>
    <lineage>
        <taxon>Eukaryota</taxon>
        <taxon>Fungi</taxon>
        <taxon>Dikarya</taxon>
        <taxon>Ascomycota</taxon>
        <taxon>Pezizomycotina</taxon>
        <taxon>Dothideomycetes</taxon>
        <taxon>Dothideomycetidae</taxon>
        <taxon>Myriangiales</taxon>
        <taxon>Elsinoaceae</taxon>
        <taxon>Elsinoe</taxon>
    </lineage>
</organism>
<feature type="compositionally biased region" description="Acidic residues" evidence="4">
    <location>
        <begin position="46"/>
        <end position="57"/>
    </location>
</feature>
<reference evidence="6 7" key="1">
    <citation type="submission" date="2018-02" db="EMBL/GenBank/DDBJ databases">
        <title>Draft genome sequences of Elsinoe sp., causing black scab on jojoba.</title>
        <authorList>
            <person name="Stodart B."/>
            <person name="Jeffress S."/>
            <person name="Ash G."/>
            <person name="Arun Chinnappa K."/>
        </authorList>
    </citation>
    <scope>NUCLEOTIDE SEQUENCE [LARGE SCALE GENOMIC DNA]</scope>
    <source>
        <strain evidence="6 7">Hillstone_2</strain>
    </source>
</reference>
<sequence>MPPLLSESEAGSDDLDMIPAKPVKKNKKEAELEEDDDVEAVNGAGGDEENEGSEDGETFAVEKILAHAFGDNDVLLYKVKWLGYEKEADHTWEPRENLEEGAADILQAYHKKIGGTPQPEDEKKGKVRGKGKRKATTATESPAPAAKRGRKSETNGADWKAPTGSWENALDYIETISEDPAKGSKGKKDHTLNVFLVFSDGHKATFSLETVRNKCPQKLLDYFVAHLTFKEPAKKDEEV</sequence>
<evidence type="ECO:0000256" key="2">
    <source>
        <dbReference type="ARBA" id="ARBA00011353"/>
    </source>
</evidence>
<feature type="region of interest" description="Disordered" evidence="4">
    <location>
        <begin position="112"/>
        <end position="162"/>
    </location>
</feature>
<keyword evidence="3" id="KW-0539">Nucleus</keyword>
<comment type="subcellular location">
    <subcellularLocation>
        <location evidence="1">Nucleus</location>
    </subcellularLocation>
</comment>
<dbReference type="GO" id="GO:0000792">
    <property type="term" value="C:heterochromatin"/>
    <property type="evidence" value="ECO:0007669"/>
    <property type="project" value="UniProtKB-ARBA"/>
</dbReference>
<dbReference type="Pfam" id="PF00385">
    <property type="entry name" value="Chromo"/>
    <property type="match status" value="1"/>
</dbReference>
<dbReference type="SUPFAM" id="SSF54160">
    <property type="entry name" value="Chromo domain-like"/>
    <property type="match status" value="2"/>
</dbReference>
<dbReference type="PROSITE" id="PS00598">
    <property type="entry name" value="CHROMO_1"/>
    <property type="match status" value="1"/>
</dbReference>
<accession>A0A4U7BDN7</accession>
<feature type="compositionally biased region" description="Low complexity" evidence="4">
    <location>
        <begin position="136"/>
        <end position="146"/>
    </location>
</feature>
<dbReference type="InterPro" id="IPR000953">
    <property type="entry name" value="Chromo/chromo_shadow_dom"/>
</dbReference>
<dbReference type="CDD" id="cd00024">
    <property type="entry name" value="CD_CSD"/>
    <property type="match status" value="1"/>
</dbReference>
<dbReference type="InterPro" id="IPR008251">
    <property type="entry name" value="Chromo_shadow_dom"/>
</dbReference>
<evidence type="ECO:0000313" key="6">
    <source>
        <dbReference type="EMBL" id="TKX26644.1"/>
    </source>
</evidence>
<dbReference type="EMBL" id="PTQR01000012">
    <property type="protein sequence ID" value="TKX26644.1"/>
    <property type="molecule type" value="Genomic_DNA"/>
</dbReference>
<feature type="compositionally biased region" description="Basic residues" evidence="4">
    <location>
        <begin position="125"/>
        <end position="135"/>
    </location>
</feature>
<dbReference type="Pfam" id="PF01393">
    <property type="entry name" value="Chromo_shadow"/>
    <property type="match status" value="1"/>
</dbReference>
<dbReference type="InterPro" id="IPR051219">
    <property type="entry name" value="Heterochromatin_chromo-domain"/>
</dbReference>
<feature type="domain" description="Chromo" evidence="5">
    <location>
        <begin position="59"/>
        <end position="121"/>
    </location>
</feature>
<proteinExistence type="predicted"/>
<comment type="caution">
    <text evidence="6">The sequence shown here is derived from an EMBL/GenBank/DDBJ whole genome shotgun (WGS) entry which is preliminary data.</text>
</comment>
<dbReference type="InterPro" id="IPR023780">
    <property type="entry name" value="Chromo_domain"/>
</dbReference>
<feature type="region of interest" description="Disordered" evidence="4">
    <location>
        <begin position="1"/>
        <end position="57"/>
    </location>
</feature>
<dbReference type="GO" id="GO:0005634">
    <property type="term" value="C:nucleus"/>
    <property type="evidence" value="ECO:0007669"/>
    <property type="project" value="UniProtKB-SubCell"/>
</dbReference>
<dbReference type="PROSITE" id="PS50013">
    <property type="entry name" value="CHROMO_2"/>
    <property type="match status" value="1"/>
</dbReference>
<evidence type="ECO:0000256" key="4">
    <source>
        <dbReference type="SAM" id="MobiDB-lite"/>
    </source>
</evidence>
<evidence type="ECO:0000256" key="3">
    <source>
        <dbReference type="ARBA" id="ARBA00023242"/>
    </source>
</evidence>
<dbReference type="Proteomes" id="UP000308133">
    <property type="component" value="Unassembled WGS sequence"/>
</dbReference>